<dbReference type="GO" id="GO:0009506">
    <property type="term" value="C:plasmodesma"/>
    <property type="evidence" value="ECO:0007669"/>
    <property type="project" value="TreeGrafter"/>
</dbReference>
<evidence type="ECO:0000259" key="6">
    <source>
        <dbReference type="Pfam" id="PF03168"/>
    </source>
</evidence>
<proteinExistence type="predicted"/>
<dbReference type="Pfam" id="PF03168">
    <property type="entry name" value="LEA_2"/>
    <property type="match status" value="1"/>
</dbReference>
<keyword evidence="4 5" id="KW-0472">Membrane</keyword>
<comment type="subcellular location">
    <subcellularLocation>
        <location evidence="1">Membrane</location>
        <topology evidence="1">Single-pass membrane protein</topology>
    </subcellularLocation>
</comment>
<evidence type="ECO:0000256" key="2">
    <source>
        <dbReference type="ARBA" id="ARBA00022692"/>
    </source>
</evidence>
<dbReference type="GeneID" id="103703139"/>
<dbReference type="InterPro" id="IPR004864">
    <property type="entry name" value="LEA_2"/>
</dbReference>
<dbReference type="InterPro" id="IPR044839">
    <property type="entry name" value="NDR1-like"/>
</dbReference>
<sequence length="194" mass="21947">MAYNNRESSRSGLGCLCNALFKLIIFGGLSVFSFWLIFRPHRFKAYVNTASLARFELADANSTLQYNLSLDLAIRNPNRRIGIYYDRIEATALYDGSQLSSTTLPTFYQHPKNTTVLHPAFDGRSPALGTAATTFKREKGEGFFYMEVKASAKIRLKVWFIKTRHFKPRIACTVKIPAPASSIPFESTKCHVDY</sequence>
<dbReference type="Proteomes" id="UP000228380">
    <property type="component" value="Chromosome 10"/>
</dbReference>
<gene>
    <name evidence="8" type="primary">LOC103703139</name>
</gene>
<protein>
    <submittedName>
        <fullName evidence="8">NDR1/HIN1-like protein 10</fullName>
    </submittedName>
</protein>
<dbReference type="PANTHER" id="PTHR31415:SF16">
    <property type="entry name" value="HARPIN-INDUCED PROTEIN 1 CONTAINING PROTEIN"/>
    <property type="match status" value="1"/>
</dbReference>
<dbReference type="OrthoDB" id="1889094at2759"/>
<dbReference type="GO" id="GO:0098542">
    <property type="term" value="P:defense response to other organism"/>
    <property type="evidence" value="ECO:0007669"/>
    <property type="project" value="InterPro"/>
</dbReference>
<dbReference type="AlphaFoldDB" id="A0A8B7BRV2"/>
<keyword evidence="3 5" id="KW-1133">Transmembrane helix</keyword>
<accession>A0A8B7BRV2</accession>
<dbReference type="KEGG" id="pda:103703139"/>
<evidence type="ECO:0000256" key="5">
    <source>
        <dbReference type="SAM" id="Phobius"/>
    </source>
</evidence>
<evidence type="ECO:0000313" key="7">
    <source>
        <dbReference type="Proteomes" id="UP000228380"/>
    </source>
</evidence>
<evidence type="ECO:0000256" key="1">
    <source>
        <dbReference type="ARBA" id="ARBA00004167"/>
    </source>
</evidence>
<evidence type="ECO:0000313" key="8">
    <source>
        <dbReference type="RefSeq" id="XP_008784104.2"/>
    </source>
</evidence>
<dbReference type="RefSeq" id="XP_008784104.2">
    <property type="nucleotide sequence ID" value="XM_008785882.4"/>
</dbReference>
<reference evidence="8" key="2">
    <citation type="submission" date="2025-08" db="UniProtKB">
        <authorList>
            <consortium name="RefSeq"/>
        </authorList>
    </citation>
    <scope>IDENTIFICATION</scope>
    <source>
        <tissue evidence="8">Young leaves</tissue>
    </source>
</reference>
<feature type="domain" description="Late embryogenesis abundant protein LEA-2 subgroup" evidence="6">
    <location>
        <begin position="72"/>
        <end position="167"/>
    </location>
</feature>
<evidence type="ECO:0000256" key="3">
    <source>
        <dbReference type="ARBA" id="ARBA00022989"/>
    </source>
</evidence>
<keyword evidence="7" id="KW-1185">Reference proteome</keyword>
<dbReference type="GO" id="GO:0005886">
    <property type="term" value="C:plasma membrane"/>
    <property type="evidence" value="ECO:0007669"/>
    <property type="project" value="TreeGrafter"/>
</dbReference>
<feature type="transmembrane region" description="Helical" evidence="5">
    <location>
        <begin position="20"/>
        <end position="38"/>
    </location>
</feature>
<keyword evidence="2 5" id="KW-0812">Transmembrane</keyword>
<evidence type="ECO:0000256" key="4">
    <source>
        <dbReference type="ARBA" id="ARBA00023136"/>
    </source>
</evidence>
<reference evidence="7" key="1">
    <citation type="journal article" date="2019" name="Nat. Commun.">
        <title>Genome-wide association mapping of date palm fruit traits.</title>
        <authorList>
            <person name="Hazzouri K.M."/>
            <person name="Gros-Balthazard M."/>
            <person name="Flowers J.M."/>
            <person name="Copetti D."/>
            <person name="Lemansour A."/>
            <person name="Lebrun M."/>
            <person name="Masmoudi K."/>
            <person name="Ferrand S."/>
            <person name="Dhar M.I."/>
            <person name="Fresquez Z.A."/>
            <person name="Rosas U."/>
            <person name="Zhang J."/>
            <person name="Talag J."/>
            <person name="Lee S."/>
            <person name="Kudrna D."/>
            <person name="Powell R.F."/>
            <person name="Leitch I.J."/>
            <person name="Krueger R.R."/>
            <person name="Wing R.A."/>
            <person name="Amiri K.M.A."/>
            <person name="Purugganan M.D."/>
        </authorList>
    </citation>
    <scope>NUCLEOTIDE SEQUENCE [LARGE SCALE GENOMIC DNA]</scope>
    <source>
        <strain evidence="7">cv. Khalas</strain>
    </source>
</reference>
<dbReference type="PANTHER" id="PTHR31415">
    <property type="entry name" value="OS05G0367900 PROTEIN"/>
    <property type="match status" value="1"/>
</dbReference>
<name>A0A8B7BRV2_PHODC</name>
<organism evidence="7 8">
    <name type="scientific">Phoenix dactylifera</name>
    <name type="common">Date palm</name>
    <dbReference type="NCBI Taxonomy" id="42345"/>
    <lineage>
        <taxon>Eukaryota</taxon>
        <taxon>Viridiplantae</taxon>
        <taxon>Streptophyta</taxon>
        <taxon>Embryophyta</taxon>
        <taxon>Tracheophyta</taxon>
        <taxon>Spermatophyta</taxon>
        <taxon>Magnoliopsida</taxon>
        <taxon>Liliopsida</taxon>
        <taxon>Arecaceae</taxon>
        <taxon>Coryphoideae</taxon>
        <taxon>Phoeniceae</taxon>
        <taxon>Phoenix</taxon>
    </lineage>
</organism>